<evidence type="ECO:0000313" key="3">
    <source>
        <dbReference type="Proteomes" id="UP000017746"/>
    </source>
</evidence>
<name>U5VXH9_9ACTN</name>
<dbReference type="InterPro" id="IPR001387">
    <property type="entry name" value="Cro/C1-type_HTH"/>
</dbReference>
<dbReference type="CDD" id="cd00093">
    <property type="entry name" value="HTH_XRE"/>
    <property type="match status" value="1"/>
</dbReference>
<dbReference type="KEGG" id="afs:AFR_10755"/>
<dbReference type="InterPro" id="IPR010982">
    <property type="entry name" value="Lambda_DNA-bd_dom_sf"/>
</dbReference>
<dbReference type="SUPFAM" id="SSF47413">
    <property type="entry name" value="lambda repressor-like DNA-binding domains"/>
    <property type="match status" value="1"/>
</dbReference>
<dbReference type="GO" id="GO:0003677">
    <property type="term" value="F:DNA binding"/>
    <property type="evidence" value="ECO:0007669"/>
    <property type="project" value="InterPro"/>
</dbReference>
<gene>
    <name evidence="2" type="ORF">AFR_10755</name>
</gene>
<evidence type="ECO:0000313" key="2">
    <source>
        <dbReference type="EMBL" id="AGZ40440.1"/>
    </source>
</evidence>
<dbReference type="Pfam" id="PF13560">
    <property type="entry name" value="HTH_31"/>
    <property type="match status" value="1"/>
</dbReference>
<dbReference type="Pfam" id="PF19054">
    <property type="entry name" value="DUF5753"/>
    <property type="match status" value="1"/>
</dbReference>
<reference evidence="2 3" key="1">
    <citation type="journal article" date="2014" name="J. Biotechnol.">
        <title>Complete genome sequence of the actinobacterium Actinoplanes friuliensis HAG 010964, producer of the lipopeptide antibiotic friulimycin.</title>
        <authorList>
            <person name="Ruckert C."/>
            <person name="Szczepanowski R."/>
            <person name="Albersmeier A."/>
            <person name="Goesmann A."/>
            <person name="Fischer N."/>
            <person name="Steinkamper A."/>
            <person name="Puhler A."/>
            <person name="Biener R."/>
            <person name="Schwartz D."/>
            <person name="Kalinowski J."/>
        </authorList>
    </citation>
    <scope>NUCLEOTIDE SEQUENCE [LARGE SCALE GENOMIC DNA]</scope>
    <source>
        <strain evidence="2 3">DSM 7358</strain>
    </source>
</reference>
<dbReference type="Proteomes" id="UP000017746">
    <property type="component" value="Chromosome"/>
</dbReference>
<dbReference type="STRING" id="1246995.AFR_10755"/>
<dbReference type="OrthoDB" id="3458445at2"/>
<dbReference type="SMART" id="SM00530">
    <property type="entry name" value="HTH_XRE"/>
    <property type="match status" value="1"/>
</dbReference>
<dbReference type="eggNOG" id="COG1396">
    <property type="taxonomic scope" value="Bacteria"/>
</dbReference>
<feature type="domain" description="HTH cro/C1-type" evidence="1">
    <location>
        <begin position="17"/>
        <end position="72"/>
    </location>
</feature>
<sequence>MPEFIGPAIARDRVRTRLRELREARSLQVGEVERAVHWPASALVDVESGTRLIEPLELETVLSHYGCDDSETIELVRLVRIARTPLSQGRHQLTGEYLQFAGYESEASRITHYQPLIVPGLLQTTAYALAATATILGAGPTDSDVVAVVQVRRERQRVVESRLATDDLPAIVAIVDEVVLRRRIGGDDVMREQLEHLSTQAARAHVELIIMPTAVGGHVGLGGVFELLEFPDSRDDDLVFIESATGDTLSRDPEVTTRYRGKADRLRATGLSEDNARSLIQQVLDGR</sequence>
<evidence type="ECO:0000259" key="1">
    <source>
        <dbReference type="SMART" id="SM00530"/>
    </source>
</evidence>
<dbReference type="PATRIC" id="fig|1246995.3.peg.2192"/>
<dbReference type="AlphaFoldDB" id="U5VXH9"/>
<organism evidence="2 3">
    <name type="scientific">Actinoplanes friuliensis DSM 7358</name>
    <dbReference type="NCBI Taxonomy" id="1246995"/>
    <lineage>
        <taxon>Bacteria</taxon>
        <taxon>Bacillati</taxon>
        <taxon>Actinomycetota</taxon>
        <taxon>Actinomycetes</taxon>
        <taxon>Micromonosporales</taxon>
        <taxon>Micromonosporaceae</taxon>
        <taxon>Actinoplanes</taxon>
    </lineage>
</organism>
<protein>
    <submittedName>
        <fullName evidence="2">XRE family transcriptional regulator</fullName>
    </submittedName>
</protein>
<dbReference type="HOGENOM" id="CLU_055817_1_1_11"/>
<dbReference type="InterPro" id="IPR043917">
    <property type="entry name" value="DUF5753"/>
</dbReference>
<accession>U5VXH9</accession>
<keyword evidence="3" id="KW-1185">Reference proteome</keyword>
<dbReference type="RefSeq" id="WP_023360318.1">
    <property type="nucleotide sequence ID" value="NC_022657.1"/>
</dbReference>
<proteinExistence type="predicted"/>
<dbReference type="EMBL" id="CP006272">
    <property type="protein sequence ID" value="AGZ40440.1"/>
    <property type="molecule type" value="Genomic_DNA"/>
</dbReference>